<dbReference type="EMBL" id="JAVDPF010000031">
    <property type="protein sequence ID" value="KAL1870354.1"/>
    <property type="molecule type" value="Genomic_DNA"/>
</dbReference>
<evidence type="ECO:0000313" key="7">
    <source>
        <dbReference type="Proteomes" id="UP001583193"/>
    </source>
</evidence>
<keyword evidence="2" id="KW-0285">Flavoprotein</keyword>
<dbReference type="Gene3D" id="3.30.43.10">
    <property type="entry name" value="Uridine Diphospho-n-acetylenolpyruvylglucosamine Reductase, domain 2"/>
    <property type="match status" value="1"/>
</dbReference>
<feature type="domain" description="FAD-binding PCMH-type" evidence="5">
    <location>
        <begin position="65"/>
        <end position="271"/>
    </location>
</feature>
<dbReference type="Gene3D" id="3.40.462.10">
    <property type="entry name" value="FAD-linked oxidases, C-terminal domain"/>
    <property type="match status" value="2"/>
</dbReference>
<name>A0ABR3X347_9EURO</name>
<dbReference type="InterPro" id="IPR016170">
    <property type="entry name" value="Cytok_DH_C_sf"/>
</dbReference>
<dbReference type="Gene3D" id="3.30.465.10">
    <property type="match status" value="1"/>
</dbReference>
<comment type="caution">
    <text evidence="6">The sequence shown here is derived from an EMBL/GenBank/DDBJ whole genome shotgun (WGS) entry which is preliminary data.</text>
</comment>
<reference evidence="6 7" key="1">
    <citation type="journal article" date="2024" name="IMA Fungus">
        <title>IMA Genome - F19 : A genome assembly and annotation guide to empower mycologists, including annotated draft genome sequences of Ceratocystis pirilliformis, Diaporthe australafricana, Fusarium ophioides, Paecilomyces lecythidis, and Sporothrix stenoceras.</title>
        <authorList>
            <person name="Aylward J."/>
            <person name="Wilson A.M."/>
            <person name="Visagie C.M."/>
            <person name="Spraker J."/>
            <person name="Barnes I."/>
            <person name="Buitendag C."/>
            <person name="Ceriani C."/>
            <person name="Del Mar Angel L."/>
            <person name="du Plessis D."/>
            <person name="Fuchs T."/>
            <person name="Gasser K."/>
            <person name="Kramer D."/>
            <person name="Li W."/>
            <person name="Munsamy K."/>
            <person name="Piso A."/>
            <person name="Price J.L."/>
            <person name="Sonnekus B."/>
            <person name="Thomas C."/>
            <person name="van der Nest A."/>
            <person name="van Dijk A."/>
            <person name="van Heerden A."/>
            <person name="van Vuuren N."/>
            <person name="Yilmaz N."/>
            <person name="Duong T.A."/>
            <person name="van der Merwe N.A."/>
            <person name="Wingfield M.J."/>
            <person name="Wingfield B.D."/>
        </authorList>
    </citation>
    <scope>NUCLEOTIDE SEQUENCE [LARGE SCALE GENOMIC DNA]</scope>
    <source>
        <strain evidence="6 7">CMW 18167</strain>
    </source>
</reference>
<evidence type="ECO:0000256" key="1">
    <source>
        <dbReference type="ARBA" id="ARBA00001974"/>
    </source>
</evidence>
<dbReference type="PANTHER" id="PTHR11748:SF114">
    <property type="entry name" value="ARYL-ALCOHOL OXIDASE VANILLYL-ALCOHOL OXIDASE (AFU_ORTHOLOGUE AFUA_3G09500)-RELATED"/>
    <property type="match status" value="1"/>
</dbReference>
<dbReference type="InterPro" id="IPR016164">
    <property type="entry name" value="FAD-linked_Oxase-like_C"/>
</dbReference>
<dbReference type="InterPro" id="IPR016166">
    <property type="entry name" value="FAD-bd_PCMH"/>
</dbReference>
<sequence>MTTNAGPLVLPPGTTKETFAAFIHEAIRVVGPDNVTVIRSQNDLKDGTYENPIYTHDIYHVMDKDYMIASAVILPGSVPEVQEIVRLAGKFQIPLWPTSIGRNVGYGGAAPRLPGSVVLNLGARMNRVLEVSVEGAYALVEPGVTFAGLYDYLVKNNLQDKLWIDVPDIGGGSVLGNTLDRGVGYTPYGDHWMMHCGLEVVLPTGELMRTGMGALPQPPEKGRKHSGRVDEEPGNKCWQLFPYGFGPYNDGLFSQSNLGIVTKMGIWLMPNPGGYQSYLITLPREEDLQQAVDIIRPLRLQMVLQNVPTLRHILLDAGVLGRKKDYTSSNGPIEDAELDTICKKLNLGRWNFYGALYGPEPTRKALWSVIKTAFSAIKGAKFFFPEDIKEYCVLHVRDKTLQGIPTFDELKWVDWIPNGAHLFFSPISKVTGDDAMLQYSVTKKRVREAGFDFIGTFTVGLREMREYSSYEFLYMPLIPSLDHIVCIVFDRNDNDSKKRAHGLIKTLIADCAAHGWGEYRTHLALMDQIAETYNWNENILMRFNESIKNAIDPKGILAPGKSGVWPAAYPKSVYKL</sequence>
<dbReference type="InterPro" id="IPR036318">
    <property type="entry name" value="FAD-bd_PCMH-like_sf"/>
</dbReference>
<dbReference type="SUPFAM" id="SSF55103">
    <property type="entry name" value="FAD-linked oxidases, C-terminal domain"/>
    <property type="match status" value="1"/>
</dbReference>
<dbReference type="InterPro" id="IPR016171">
    <property type="entry name" value="Vanillyl_alc_oxidase_C-sub2"/>
</dbReference>
<dbReference type="Proteomes" id="UP001583193">
    <property type="component" value="Unassembled WGS sequence"/>
</dbReference>
<dbReference type="PROSITE" id="PS51387">
    <property type="entry name" value="FAD_PCMH"/>
    <property type="match status" value="1"/>
</dbReference>
<keyword evidence="3" id="KW-0274">FAD</keyword>
<evidence type="ECO:0000256" key="2">
    <source>
        <dbReference type="ARBA" id="ARBA00022630"/>
    </source>
</evidence>
<dbReference type="InterPro" id="IPR016169">
    <property type="entry name" value="FAD-bd_PCMH_sub2"/>
</dbReference>
<dbReference type="PANTHER" id="PTHR11748">
    <property type="entry name" value="D-LACTATE DEHYDROGENASE"/>
    <property type="match status" value="1"/>
</dbReference>
<dbReference type="InterPro" id="IPR004113">
    <property type="entry name" value="FAD-bd_oxidored_4_C"/>
</dbReference>
<keyword evidence="4" id="KW-0560">Oxidoreductase</keyword>
<dbReference type="SUPFAM" id="SSF56176">
    <property type="entry name" value="FAD-binding/transporter-associated domain-like"/>
    <property type="match status" value="1"/>
</dbReference>
<evidence type="ECO:0000313" key="6">
    <source>
        <dbReference type="EMBL" id="KAL1870354.1"/>
    </source>
</evidence>
<dbReference type="Pfam" id="PF01565">
    <property type="entry name" value="FAD_binding_4"/>
    <property type="match status" value="1"/>
</dbReference>
<dbReference type="InterPro" id="IPR006094">
    <property type="entry name" value="Oxid_FAD_bind_N"/>
</dbReference>
<dbReference type="Pfam" id="PF02913">
    <property type="entry name" value="FAD-oxidase_C"/>
    <property type="match status" value="1"/>
</dbReference>
<dbReference type="InterPro" id="IPR016167">
    <property type="entry name" value="FAD-bd_PCMH_sub1"/>
</dbReference>
<accession>A0ABR3X347</accession>
<dbReference type="Gene3D" id="1.10.45.10">
    <property type="entry name" value="Vanillyl-alcohol Oxidase, Chain A, domain 4"/>
    <property type="match status" value="1"/>
</dbReference>
<comment type="cofactor">
    <cofactor evidence="1">
        <name>FAD</name>
        <dbReference type="ChEBI" id="CHEBI:57692"/>
    </cofactor>
</comment>
<protein>
    <recommendedName>
        <fullName evidence="5">FAD-binding PCMH-type domain-containing protein</fullName>
    </recommendedName>
</protein>
<keyword evidence="7" id="KW-1185">Reference proteome</keyword>
<proteinExistence type="predicted"/>
<evidence type="ECO:0000259" key="5">
    <source>
        <dbReference type="PROSITE" id="PS51387"/>
    </source>
</evidence>
<evidence type="ECO:0000256" key="3">
    <source>
        <dbReference type="ARBA" id="ARBA00022827"/>
    </source>
</evidence>
<gene>
    <name evidence="6" type="ORF">Plec18167_007488</name>
</gene>
<organism evidence="6 7">
    <name type="scientific">Paecilomyces lecythidis</name>
    <dbReference type="NCBI Taxonomy" id="3004212"/>
    <lineage>
        <taxon>Eukaryota</taxon>
        <taxon>Fungi</taxon>
        <taxon>Dikarya</taxon>
        <taxon>Ascomycota</taxon>
        <taxon>Pezizomycotina</taxon>
        <taxon>Eurotiomycetes</taxon>
        <taxon>Eurotiomycetidae</taxon>
        <taxon>Eurotiales</taxon>
        <taxon>Thermoascaceae</taxon>
        <taxon>Paecilomyces</taxon>
    </lineage>
</organism>
<evidence type="ECO:0000256" key="4">
    <source>
        <dbReference type="ARBA" id="ARBA00023002"/>
    </source>
</evidence>